<protein>
    <recommendedName>
        <fullName evidence="1">Methyltransferase type 11 domain-containing protein</fullName>
    </recommendedName>
</protein>
<feature type="domain" description="Methyltransferase type 11" evidence="1">
    <location>
        <begin position="54"/>
        <end position="142"/>
    </location>
</feature>
<evidence type="ECO:0000313" key="2">
    <source>
        <dbReference type="EMBL" id="ABC62384.1"/>
    </source>
</evidence>
<dbReference type="HOGENOM" id="CLU_920521_0_0_5"/>
<dbReference type="RefSeq" id="WP_011413260.1">
    <property type="nucleotide sequence ID" value="NC_007722.1"/>
</dbReference>
<dbReference type="AlphaFoldDB" id="Q2ND57"/>
<dbReference type="InterPro" id="IPR029063">
    <property type="entry name" value="SAM-dependent_MTases_sf"/>
</dbReference>
<dbReference type="Pfam" id="PF08241">
    <property type="entry name" value="Methyltransf_11"/>
    <property type="match status" value="1"/>
</dbReference>
<accession>Q2ND57</accession>
<dbReference type="Gene3D" id="3.40.50.150">
    <property type="entry name" value="Vaccinia Virus protein VP39"/>
    <property type="match status" value="1"/>
</dbReference>
<dbReference type="KEGG" id="eli:ELI_01460"/>
<organism evidence="2 3">
    <name type="scientific">Erythrobacter litoralis (strain HTCC2594)</name>
    <dbReference type="NCBI Taxonomy" id="314225"/>
    <lineage>
        <taxon>Bacteria</taxon>
        <taxon>Pseudomonadati</taxon>
        <taxon>Pseudomonadota</taxon>
        <taxon>Alphaproteobacteria</taxon>
        <taxon>Sphingomonadales</taxon>
        <taxon>Erythrobacteraceae</taxon>
        <taxon>Erythrobacter/Porphyrobacter group</taxon>
        <taxon>Erythrobacter</taxon>
    </lineage>
</organism>
<keyword evidence="3" id="KW-1185">Reference proteome</keyword>
<proteinExistence type="predicted"/>
<evidence type="ECO:0000259" key="1">
    <source>
        <dbReference type="Pfam" id="PF08241"/>
    </source>
</evidence>
<dbReference type="EMBL" id="CP000157">
    <property type="protein sequence ID" value="ABC62384.1"/>
    <property type="molecule type" value="Genomic_DNA"/>
</dbReference>
<dbReference type="GO" id="GO:0008757">
    <property type="term" value="F:S-adenosylmethionine-dependent methyltransferase activity"/>
    <property type="evidence" value="ECO:0007669"/>
    <property type="project" value="InterPro"/>
</dbReference>
<gene>
    <name evidence="2" type="ordered locus">ELI_01460</name>
</gene>
<dbReference type="STRING" id="314225.ELI_01460"/>
<sequence>MAHDSEAAWGDFWARQSGQQRGGCLPEGWRGIDAVQQEAWHGFAADLPQGARVLDLATGDGRVMRWMLDTRPDLECTGVDLAPSLPPPPKGTTVKSGIPMEELPFDDGSFEAVVSQFGFEYGDMAKTAHEIARVLAPGGTVALMTHRLEGPILAHNKARRMQIGWALERKDVIGVAKRSLALRAGGVAAVPMEITQAVQEGAHRFGPQSAAWEISEAVRRTLLAPAHVPAAQLAATLDQIGVQAANEMGRIASLEAACRTAADEDAWATAFEAAGFVSASSAPLAEAQESAPFAEFRLLTLA</sequence>
<dbReference type="InterPro" id="IPR013216">
    <property type="entry name" value="Methyltransf_11"/>
</dbReference>
<dbReference type="SUPFAM" id="SSF53335">
    <property type="entry name" value="S-adenosyl-L-methionine-dependent methyltransferases"/>
    <property type="match status" value="1"/>
</dbReference>
<dbReference type="Proteomes" id="UP000008808">
    <property type="component" value="Chromosome"/>
</dbReference>
<dbReference type="OrthoDB" id="7583028at2"/>
<dbReference type="CDD" id="cd02440">
    <property type="entry name" value="AdoMet_MTases"/>
    <property type="match status" value="1"/>
</dbReference>
<reference evidence="3" key="1">
    <citation type="journal article" date="2009" name="J. Bacteriol.">
        <title>Complete genome sequence of Erythrobacter litoralis HTCC2594.</title>
        <authorList>
            <person name="Oh H.M."/>
            <person name="Giovannoni S.J."/>
            <person name="Ferriera S."/>
            <person name="Johnson J."/>
            <person name="Cho J.C."/>
        </authorList>
    </citation>
    <scope>NUCLEOTIDE SEQUENCE [LARGE SCALE GENOMIC DNA]</scope>
    <source>
        <strain evidence="3">HTCC2594</strain>
    </source>
</reference>
<dbReference type="PANTHER" id="PTHR42912">
    <property type="entry name" value="METHYLTRANSFERASE"/>
    <property type="match status" value="1"/>
</dbReference>
<evidence type="ECO:0000313" key="3">
    <source>
        <dbReference type="Proteomes" id="UP000008808"/>
    </source>
</evidence>
<name>Q2ND57_ERYLH</name>
<dbReference type="eggNOG" id="COG2226">
    <property type="taxonomic scope" value="Bacteria"/>
</dbReference>
<dbReference type="InterPro" id="IPR050508">
    <property type="entry name" value="Methyltransf_Superfamily"/>
</dbReference>